<dbReference type="GO" id="GO:0016491">
    <property type="term" value="F:oxidoreductase activity"/>
    <property type="evidence" value="ECO:0007669"/>
    <property type="project" value="UniProtKB-KW"/>
</dbReference>
<dbReference type="AlphaFoldDB" id="A0A378F6B2"/>
<evidence type="ECO:0000313" key="2">
    <source>
        <dbReference type="Proteomes" id="UP000255167"/>
    </source>
</evidence>
<proteinExistence type="predicted"/>
<accession>A0A378F6B2</accession>
<dbReference type="Gene3D" id="3.40.50.12440">
    <property type="match status" value="1"/>
</dbReference>
<sequence length="55" mass="6101">MRAFGESLVAYRPPIDTRSVSQMKAVPPNGFPEKALNFLTPHQKWGSTQPIAKTC</sequence>
<keyword evidence="1" id="KW-0560">Oxidoreductase</keyword>
<protein>
    <submittedName>
        <fullName evidence="1">Respiratory nitrate reductase subunit alpha</fullName>
        <ecNumber evidence="1">1.7.99.4</ecNumber>
    </submittedName>
</protein>
<name>A0A378F6B2_KLEPN</name>
<reference evidence="1 2" key="1">
    <citation type="submission" date="2018-06" db="EMBL/GenBank/DDBJ databases">
        <authorList>
            <consortium name="Pathogen Informatics"/>
            <person name="Doyle S."/>
        </authorList>
    </citation>
    <scope>NUCLEOTIDE SEQUENCE [LARGE SCALE GENOMIC DNA]</scope>
    <source>
        <strain evidence="1 2">NCTC9617</strain>
    </source>
</reference>
<dbReference type="Proteomes" id="UP000255167">
    <property type="component" value="Unassembled WGS sequence"/>
</dbReference>
<dbReference type="EC" id="1.7.99.4" evidence="1"/>
<organism evidence="1 2">
    <name type="scientific">Klebsiella pneumoniae</name>
    <dbReference type="NCBI Taxonomy" id="573"/>
    <lineage>
        <taxon>Bacteria</taxon>
        <taxon>Pseudomonadati</taxon>
        <taxon>Pseudomonadota</taxon>
        <taxon>Gammaproteobacteria</taxon>
        <taxon>Enterobacterales</taxon>
        <taxon>Enterobacteriaceae</taxon>
        <taxon>Klebsiella/Raoultella group</taxon>
        <taxon>Klebsiella</taxon>
        <taxon>Klebsiella pneumoniae complex</taxon>
    </lineage>
</organism>
<dbReference type="EMBL" id="UGNC01000004">
    <property type="protein sequence ID" value="STW39478.1"/>
    <property type="molecule type" value="Genomic_DNA"/>
</dbReference>
<gene>
    <name evidence="1" type="primary">narZ_3</name>
    <name evidence="1" type="ORF">NCTC9617_01002</name>
</gene>
<evidence type="ECO:0000313" key="1">
    <source>
        <dbReference type="EMBL" id="STW39478.1"/>
    </source>
</evidence>